<gene>
    <name evidence="3" type="ORF">EX30DRAFT_340854</name>
</gene>
<name>A0A4S2MX98_9PEZI</name>
<accession>A0A4S2MX98</accession>
<feature type="region of interest" description="Disordered" evidence="1">
    <location>
        <begin position="129"/>
        <end position="167"/>
    </location>
</feature>
<dbReference type="InParanoid" id="A0A4S2MX98"/>
<evidence type="ECO:0000259" key="2">
    <source>
        <dbReference type="Pfam" id="PF19189"/>
    </source>
</evidence>
<feature type="compositionally biased region" description="Polar residues" evidence="1">
    <location>
        <begin position="148"/>
        <end position="162"/>
    </location>
</feature>
<dbReference type="Proteomes" id="UP000298138">
    <property type="component" value="Unassembled WGS sequence"/>
</dbReference>
<evidence type="ECO:0000313" key="4">
    <source>
        <dbReference type="Proteomes" id="UP000298138"/>
    </source>
</evidence>
<dbReference type="PANTHER" id="PTHR39468:SF1">
    <property type="entry name" value="MTF2-LIKE C-TERMINAL DOMAIN-CONTAINING PROTEIN"/>
    <property type="match status" value="1"/>
</dbReference>
<dbReference type="InterPro" id="IPR043837">
    <property type="entry name" value="Mtf2-like_C"/>
</dbReference>
<dbReference type="GO" id="GO:0005739">
    <property type="term" value="C:mitochondrion"/>
    <property type="evidence" value="ECO:0007669"/>
    <property type="project" value="InterPro"/>
</dbReference>
<keyword evidence="4" id="KW-1185">Reference proteome</keyword>
<feature type="domain" description="Mtf2-like C-terminal" evidence="2">
    <location>
        <begin position="198"/>
        <end position="346"/>
    </location>
</feature>
<feature type="compositionally biased region" description="Low complexity" evidence="1">
    <location>
        <begin position="131"/>
        <end position="143"/>
    </location>
</feature>
<dbReference type="OrthoDB" id="2444174at2759"/>
<proteinExistence type="predicted"/>
<dbReference type="AlphaFoldDB" id="A0A4S2MX98"/>
<evidence type="ECO:0000313" key="3">
    <source>
        <dbReference type="EMBL" id="TGZ81213.1"/>
    </source>
</evidence>
<organism evidence="3 4">
    <name type="scientific">Ascodesmis nigricans</name>
    <dbReference type="NCBI Taxonomy" id="341454"/>
    <lineage>
        <taxon>Eukaryota</taxon>
        <taxon>Fungi</taxon>
        <taxon>Dikarya</taxon>
        <taxon>Ascomycota</taxon>
        <taxon>Pezizomycotina</taxon>
        <taxon>Pezizomycetes</taxon>
        <taxon>Pezizales</taxon>
        <taxon>Ascodesmidaceae</taxon>
        <taxon>Ascodesmis</taxon>
    </lineage>
</organism>
<sequence length="366" mass="40441">MSRPQITHLGCSRPLTFLYQTRSIKHHPNSRTPPPERPQLPFTYKKASDSGTTTSPKDRENASDPWAHLYQPTIPTVSTPARPRKHVSPSTGITSPLPLVQEPKPTRRSAVTQRERQIFANIFESLLNQPSTSSSTAPKTSLSDLLGATSSSPETGTVSFRPQPTLPPSLRAVAQKAVLRMQRPSREARREDPPELIALKRDMGNCESDFDLLQWCEAVIFGGPPASEADVEAGLRQRGTGVAGEFYGDLIDEAMRLFGVHFKDQATVLALFEKVKNKGAESYVVGCTTKVYNRVLEAIWEGFRDGGRVAEVVEEMRVNGVMGDEATVDLLWGVIKGVEEDGAEETDRLKSEVRRVEEALKGDFED</sequence>
<dbReference type="PANTHER" id="PTHR39468">
    <property type="entry name" value="CHROMOSOME 7, WHOLE GENOME SHOTGUN SEQUENCE"/>
    <property type="match status" value="1"/>
</dbReference>
<dbReference type="EMBL" id="ML220120">
    <property type="protein sequence ID" value="TGZ81213.1"/>
    <property type="molecule type" value="Genomic_DNA"/>
</dbReference>
<dbReference type="InterPro" id="IPR040009">
    <property type="entry name" value="Mtf2/C5D6.12-like"/>
</dbReference>
<dbReference type="STRING" id="341454.A0A4S2MX98"/>
<protein>
    <recommendedName>
        <fullName evidence="2">Mtf2-like C-terminal domain-containing protein</fullName>
    </recommendedName>
</protein>
<evidence type="ECO:0000256" key="1">
    <source>
        <dbReference type="SAM" id="MobiDB-lite"/>
    </source>
</evidence>
<reference evidence="3 4" key="1">
    <citation type="submission" date="2019-04" db="EMBL/GenBank/DDBJ databases">
        <title>Comparative genomics and transcriptomics to analyze fruiting body development in filamentous ascomycetes.</title>
        <authorList>
            <consortium name="DOE Joint Genome Institute"/>
            <person name="Lutkenhaus R."/>
            <person name="Traeger S."/>
            <person name="Breuer J."/>
            <person name="Kuo A."/>
            <person name="Lipzen A."/>
            <person name="Pangilinan J."/>
            <person name="Dilworth D."/>
            <person name="Sandor L."/>
            <person name="Poggeler S."/>
            <person name="Barry K."/>
            <person name="Grigoriev I.V."/>
            <person name="Nowrousian M."/>
        </authorList>
    </citation>
    <scope>NUCLEOTIDE SEQUENCE [LARGE SCALE GENOMIC DNA]</scope>
    <source>
        <strain evidence="3 4">CBS 389.68</strain>
    </source>
</reference>
<dbReference type="Pfam" id="PF19189">
    <property type="entry name" value="Mtf2"/>
    <property type="match status" value="1"/>
</dbReference>
<feature type="region of interest" description="Disordered" evidence="1">
    <location>
        <begin position="23"/>
        <end position="112"/>
    </location>
</feature>